<sequence>MVEQLEKNMAPQGIYEALLTTRRAIGGSPTANMLRGSERKFVREGLGGQFPIEKERIYGDSVEVTSMVEP</sequence>
<dbReference type="InParanoid" id="B9RSD7"/>
<evidence type="ECO:0000313" key="1">
    <source>
        <dbReference type="EMBL" id="EEF45675.1"/>
    </source>
</evidence>
<gene>
    <name evidence="1" type="ORF">RCOM_1241630</name>
</gene>
<dbReference type="EMBL" id="EQ973810">
    <property type="protein sequence ID" value="EEF45675.1"/>
    <property type="molecule type" value="Genomic_DNA"/>
</dbReference>
<protein>
    <submittedName>
        <fullName evidence="1">Uncharacterized protein</fullName>
    </submittedName>
</protein>
<organism evidence="1 2">
    <name type="scientific">Ricinus communis</name>
    <name type="common">Castor bean</name>
    <dbReference type="NCBI Taxonomy" id="3988"/>
    <lineage>
        <taxon>Eukaryota</taxon>
        <taxon>Viridiplantae</taxon>
        <taxon>Streptophyta</taxon>
        <taxon>Embryophyta</taxon>
        <taxon>Tracheophyta</taxon>
        <taxon>Spermatophyta</taxon>
        <taxon>Magnoliopsida</taxon>
        <taxon>eudicotyledons</taxon>
        <taxon>Gunneridae</taxon>
        <taxon>Pentapetalae</taxon>
        <taxon>rosids</taxon>
        <taxon>fabids</taxon>
        <taxon>Malpighiales</taxon>
        <taxon>Euphorbiaceae</taxon>
        <taxon>Acalyphoideae</taxon>
        <taxon>Acalypheae</taxon>
        <taxon>Ricinus</taxon>
    </lineage>
</organism>
<dbReference type="AlphaFoldDB" id="B9RSD7"/>
<proteinExistence type="predicted"/>
<accession>B9RSD7</accession>
<dbReference type="Proteomes" id="UP000008311">
    <property type="component" value="Unassembled WGS sequence"/>
</dbReference>
<name>B9RSD7_RICCO</name>
<evidence type="ECO:0000313" key="2">
    <source>
        <dbReference type="Proteomes" id="UP000008311"/>
    </source>
</evidence>
<reference evidence="2" key="1">
    <citation type="journal article" date="2010" name="Nat. Biotechnol.">
        <title>Draft genome sequence of the oilseed species Ricinus communis.</title>
        <authorList>
            <person name="Chan A.P."/>
            <person name="Crabtree J."/>
            <person name="Zhao Q."/>
            <person name="Lorenzi H."/>
            <person name="Orvis J."/>
            <person name="Puiu D."/>
            <person name="Melake-Berhan A."/>
            <person name="Jones K.M."/>
            <person name="Redman J."/>
            <person name="Chen G."/>
            <person name="Cahoon E.B."/>
            <person name="Gedil M."/>
            <person name="Stanke M."/>
            <person name="Haas B.J."/>
            <person name="Wortman J.R."/>
            <person name="Fraser-Liggett C.M."/>
            <person name="Ravel J."/>
            <person name="Rabinowicz P.D."/>
        </authorList>
    </citation>
    <scope>NUCLEOTIDE SEQUENCE [LARGE SCALE GENOMIC DNA]</scope>
    <source>
        <strain evidence="2">cv. Hale</strain>
    </source>
</reference>
<keyword evidence="2" id="KW-1185">Reference proteome</keyword>